<dbReference type="InterPro" id="IPR005000">
    <property type="entry name" value="Aldolase/citrate-lyase_domain"/>
</dbReference>
<dbReference type="InterPro" id="IPR011206">
    <property type="entry name" value="Citrate_lyase_beta/mcl1/mcl2"/>
</dbReference>
<reference evidence="9" key="1">
    <citation type="submission" date="2018-05" db="EMBL/GenBank/DDBJ databases">
        <authorList>
            <person name="Du Z."/>
            <person name="Wang X."/>
        </authorList>
    </citation>
    <scope>NUCLEOTIDE SEQUENCE [LARGE SCALE GENOMIC DNA]</scope>
    <source>
        <strain evidence="9">CQN31</strain>
    </source>
</reference>
<name>A0A317FHC6_9PROT</name>
<evidence type="ECO:0000256" key="1">
    <source>
        <dbReference type="ARBA" id="ARBA00001946"/>
    </source>
</evidence>
<feature type="domain" description="HpcH/HpaI aldolase/citrate lyase" evidence="7">
    <location>
        <begin position="10"/>
        <end position="218"/>
    </location>
</feature>
<dbReference type="OrthoDB" id="9800547at2"/>
<dbReference type="InterPro" id="IPR015813">
    <property type="entry name" value="Pyrv/PenolPyrv_kinase-like_dom"/>
</dbReference>
<comment type="caution">
    <text evidence="8">The sequence shown here is derived from an EMBL/GenBank/DDBJ whole genome shotgun (WGS) entry which is preliminary data.</text>
</comment>
<dbReference type="GO" id="GO:0006107">
    <property type="term" value="P:oxaloacetate metabolic process"/>
    <property type="evidence" value="ECO:0007669"/>
    <property type="project" value="TreeGrafter"/>
</dbReference>
<keyword evidence="8" id="KW-0456">Lyase</keyword>
<proteinExistence type="inferred from homology"/>
<dbReference type="PANTHER" id="PTHR32308:SF0">
    <property type="entry name" value="HPCH_HPAI ALDOLASE_CITRATE LYASE DOMAIN-CONTAINING PROTEIN"/>
    <property type="match status" value="1"/>
</dbReference>
<evidence type="ECO:0000256" key="5">
    <source>
        <dbReference type="PIRSR" id="PIRSR015582-1"/>
    </source>
</evidence>
<accession>A0A317FHC6</accession>
<sequence length="276" mass="28423">MSTPDIALARSVLFVPGHRPDRFAKALATGADAVVIDLEDAVPPGEKASARAAVLDRPAPPSGVALGVRMNPLPTPEGIADLAALIGAAAPDFLMLPKVEAPEELRIVRRAFARAPRPPHIIALIESAEGLARAGAIAMEEGCAALGFGGVDLSADLGCAVAWEPLLPHRAALVAAAARGGRAVLDVPFLDIADEAGLAEETRRIQALGFTAKLAIHPKQVAPIQAVLTPSAAQVDWAHRIVAAMDAAAGGVCVVDGKMVDLPVLRAAQRVLARAR</sequence>
<evidence type="ECO:0000256" key="3">
    <source>
        <dbReference type="ARBA" id="ARBA00022723"/>
    </source>
</evidence>
<dbReference type="PIRSF" id="PIRSF015582">
    <property type="entry name" value="Cit_lyase_B"/>
    <property type="match status" value="1"/>
</dbReference>
<protein>
    <submittedName>
        <fullName evidence="8">CoA ester lyase</fullName>
    </submittedName>
</protein>
<comment type="cofactor">
    <cofactor evidence="1">
        <name>Mg(2+)</name>
        <dbReference type="ChEBI" id="CHEBI:18420"/>
    </cofactor>
</comment>
<evidence type="ECO:0000259" key="7">
    <source>
        <dbReference type="Pfam" id="PF03328"/>
    </source>
</evidence>
<feature type="binding site" evidence="5">
    <location>
        <position position="69"/>
    </location>
    <ligand>
        <name>substrate</name>
    </ligand>
</feature>
<dbReference type="InterPro" id="IPR040442">
    <property type="entry name" value="Pyrv_kinase-like_dom_sf"/>
</dbReference>
<keyword evidence="9" id="KW-1185">Reference proteome</keyword>
<organism evidence="8 9">
    <name type="scientific">Falsiroseomonas bella</name>
    <dbReference type="NCBI Taxonomy" id="2184016"/>
    <lineage>
        <taxon>Bacteria</taxon>
        <taxon>Pseudomonadati</taxon>
        <taxon>Pseudomonadota</taxon>
        <taxon>Alphaproteobacteria</taxon>
        <taxon>Acetobacterales</taxon>
        <taxon>Roseomonadaceae</taxon>
        <taxon>Falsiroseomonas</taxon>
    </lineage>
</organism>
<dbReference type="Pfam" id="PF03328">
    <property type="entry name" value="HpcH_HpaI"/>
    <property type="match status" value="1"/>
</dbReference>
<evidence type="ECO:0000313" key="9">
    <source>
        <dbReference type="Proteomes" id="UP000245765"/>
    </source>
</evidence>
<dbReference type="RefSeq" id="WP_109869092.1">
    <property type="nucleotide sequence ID" value="NZ_QGNA01000001.1"/>
</dbReference>
<feature type="binding site" evidence="6">
    <location>
        <position position="152"/>
    </location>
    <ligand>
        <name>Mg(2+)</name>
        <dbReference type="ChEBI" id="CHEBI:18420"/>
    </ligand>
</feature>
<comment type="similarity">
    <text evidence="2">Belongs to the HpcH/HpaI aldolase family.</text>
</comment>
<dbReference type="GO" id="GO:0016829">
    <property type="term" value="F:lyase activity"/>
    <property type="evidence" value="ECO:0007669"/>
    <property type="project" value="UniProtKB-KW"/>
</dbReference>
<feature type="binding site" evidence="6">
    <location>
        <position position="126"/>
    </location>
    <ligand>
        <name>Mg(2+)</name>
        <dbReference type="ChEBI" id="CHEBI:18420"/>
    </ligand>
</feature>
<dbReference type="EMBL" id="QGNA01000001">
    <property type="protein sequence ID" value="PWS38471.1"/>
    <property type="molecule type" value="Genomic_DNA"/>
</dbReference>
<dbReference type="SUPFAM" id="SSF51621">
    <property type="entry name" value="Phosphoenolpyruvate/pyruvate domain"/>
    <property type="match status" value="1"/>
</dbReference>
<gene>
    <name evidence="8" type="ORF">DFH01_04095</name>
</gene>
<evidence type="ECO:0000256" key="4">
    <source>
        <dbReference type="ARBA" id="ARBA00022842"/>
    </source>
</evidence>
<dbReference type="GO" id="GO:0000287">
    <property type="term" value="F:magnesium ion binding"/>
    <property type="evidence" value="ECO:0007669"/>
    <property type="project" value="TreeGrafter"/>
</dbReference>
<dbReference type="Proteomes" id="UP000245765">
    <property type="component" value="Unassembled WGS sequence"/>
</dbReference>
<evidence type="ECO:0000256" key="2">
    <source>
        <dbReference type="ARBA" id="ARBA00005568"/>
    </source>
</evidence>
<keyword evidence="3 6" id="KW-0479">Metal-binding</keyword>
<dbReference type="Gene3D" id="3.20.20.60">
    <property type="entry name" value="Phosphoenolpyruvate-binding domains"/>
    <property type="match status" value="1"/>
</dbReference>
<evidence type="ECO:0000313" key="8">
    <source>
        <dbReference type="EMBL" id="PWS38471.1"/>
    </source>
</evidence>
<dbReference type="AlphaFoldDB" id="A0A317FHC6"/>
<keyword evidence="4 6" id="KW-0460">Magnesium</keyword>
<evidence type="ECO:0000256" key="6">
    <source>
        <dbReference type="PIRSR" id="PIRSR015582-2"/>
    </source>
</evidence>
<dbReference type="PANTHER" id="PTHR32308">
    <property type="entry name" value="LYASE BETA SUBUNIT, PUTATIVE (AFU_ORTHOLOGUE AFUA_4G13030)-RELATED"/>
    <property type="match status" value="1"/>
</dbReference>
<feature type="binding site" evidence="5">
    <location>
        <position position="126"/>
    </location>
    <ligand>
        <name>substrate</name>
    </ligand>
</feature>